<evidence type="ECO:0000313" key="2">
    <source>
        <dbReference type="EMBL" id="KAJ6825229.1"/>
    </source>
</evidence>
<dbReference type="InterPro" id="IPR051703">
    <property type="entry name" value="NF-kappa-B_Signaling_Reg"/>
</dbReference>
<dbReference type="EMBL" id="JANAVB010021796">
    <property type="protein sequence ID" value="KAJ6825229.1"/>
    <property type="molecule type" value="Genomic_DNA"/>
</dbReference>
<dbReference type="PANTHER" id="PTHR46609:SF6">
    <property type="entry name" value="EXONUCLEASE, PHAGE-TYPE_RECB, C-TERMINAL DOMAIN-CONTAINING PROTEIN-RELATED"/>
    <property type="match status" value="1"/>
</dbReference>
<dbReference type="GO" id="GO:0006281">
    <property type="term" value="P:DNA repair"/>
    <property type="evidence" value="ECO:0007669"/>
    <property type="project" value="UniProtKB-ARBA"/>
</dbReference>
<accession>A0AAX6G994</accession>
<dbReference type="Proteomes" id="UP001140949">
    <property type="component" value="Unassembled WGS sequence"/>
</dbReference>
<dbReference type="InterPro" id="IPR019080">
    <property type="entry name" value="YqaJ_viral_recombinase"/>
</dbReference>
<reference evidence="2" key="1">
    <citation type="journal article" date="2023" name="GigaByte">
        <title>Genome assembly of the bearded iris, Iris pallida Lam.</title>
        <authorList>
            <person name="Bruccoleri R.E."/>
            <person name="Oakeley E.J."/>
            <person name="Faust A.M.E."/>
            <person name="Altorfer M."/>
            <person name="Dessus-Babus S."/>
            <person name="Burckhardt D."/>
            <person name="Oertli M."/>
            <person name="Naumann U."/>
            <person name="Petersen F."/>
            <person name="Wong J."/>
        </authorList>
    </citation>
    <scope>NUCLEOTIDE SEQUENCE</scope>
    <source>
        <strain evidence="2">GSM-AAB239-AS_SAM_17_03QT</strain>
    </source>
</reference>
<comment type="caution">
    <text evidence="2">The sequence shown here is derived from an EMBL/GenBank/DDBJ whole genome shotgun (WGS) entry which is preliminary data.</text>
</comment>
<reference evidence="2" key="2">
    <citation type="submission" date="2023-04" db="EMBL/GenBank/DDBJ databases">
        <authorList>
            <person name="Bruccoleri R.E."/>
            <person name="Oakeley E.J."/>
            <person name="Faust A.-M."/>
            <person name="Dessus-Babus S."/>
            <person name="Altorfer M."/>
            <person name="Burckhardt D."/>
            <person name="Oertli M."/>
            <person name="Naumann U."/>
            <person name="Petersen F."/>
            <person name="Wong J."/>
        </authorList>
    </citation>
    <scope>NUCLEOTIDE SEQUENCE</scope>
    <source>
        <strain evidence="2">GSM-AAB239-AS_SAM_17_03QT</strain>
        <tissue evidence="2">Leaf</tissue>
    </source>
</reference>
<organism evidence="2 4">
    <name type="scientific">Iris pallida</name>
    <name type="common">Sweet iris</name>
    <dbReference type="NCBI Taxonomy" id="29817"/>
    <lineage>
        <taxon>Eukaryota</taxon>
        <taxon>Viridiplantae</taxon>
        <taxon>Streptophyta</taxon>
        <taxon>Embryophyta</taxon>
        <taxon>Tracheophyta</taxon>
        <taxon>Spermatophyta</taxon>
        <taxon>Magnoliopsida</taxon>
        <taxon>Liliopsida</taxon>
        <taxon>Asparagales</taxon>
        <taxon>Iridaceae</taxon>
        <taxon>Iridoideae</taxon>
        <taxon>Irideae</taxon>
        <taxon>Iris</taxon>
    </lineage>
</organism>
<dbReference type="InterPro" id="IPR011335">
    <property type="entry name" value="Restrct_endonuc-II-like"/>
</dbReference>
<sequence>MRVISTSTRCCCSLSSPNQRTRMCSTIFPLEQPALASLATGRRRPPLPLHGPERSARGIRILQCMTIVGLSSQGQMNHAYFTRSKLLPSRKNYEGYIPRTCTIPSFPTPSPSPSILCTNSVLPISASLTSSDAPQRSDEWFALRKDKLTTSSFSTALGFWKGNRRSELWHQKVFEPEADSFDTAAKAAMAWGVNQEADAIEQYKSITGRDVSLLGFAIHAEAKFGWLGASPDGLLGCHPDGGILEVKCPYNKGKPELGLPWQAVPYYYMPQVQGQMEVMDRDWVDLYCWTPNGSTLFRVLRDRDYWGLMLRVLGDFWWGSVVPAREAVSTGREAVARSFEPKPKHELTGFVIGRSRKLAGEARLICRDIGGHVEFFR</sequence>
<evidence type="ECO:0000313" key="3">
    <source>
        <dbReference type="EMBL" id="KAJ6843084.1"/>
    </source>
</evidence>
<feature type="domain" description="YqaJ viral recombinase" evidence="1">
    <location>
        <begin position="139"/>
        <end position="279"/>
    </location>
</feature>
<evidence type="ECO:0000313" key="4">
    <source>
        <dbReference type="Proteomes" id="UP001140949"/>
    </source>
</evidence>
<dbReference type="SUPFAM" id="SSF52980">
    <property type="entry name" value="Restriction endonuclease-like"/>
    <property type="match status" value="1"/>
</dbReference>
<proteinExistence type="predicted"/>
<dbReference type="PANTHER" id="PTHR46609">
    <property type="entry name" value="EXONUCLEASE, PHAGE-TYPE/RECB, C-TERMINAL DOMAIN-CONTAINING PROTEIN"/>
    <property type="match status" value="1"/>
</dbReference>
<gene>
    <name evidence="3" type="ORF">M6B38_300065</name>
    <name evidence="2" type="ORF">M6B38_379190</name>
</gene>
<dbReference type="Pfam" id="PF09588">
    <property type="entry name" value="YqaJ"/>
    <property type="match status" value="1"/>
</dbReference>
<dbReference type="InterPro" id="IPR011604">
    <property type="entry name" value="PDDEXK-like_dom_sf"/>
</dbReference>
<dbReference type="NCBIfam" id="TIGR03033">
    <property type="entry name" value="phage_rel_nuc"/>
    <property type="match status" value="1"/>
</dbReference>
<protein>
    <recommendedName>
        <fullName evidence="1">YqaJ viral recombinase domain-containing protein</fullName>
    </recommendedName>
</protein>
<dbReference type="CDD" id="cd22343">
    <property type="entry name" value="PDDEXK_lambda_exonuclease-like"/>
    <property type="match status" value="1"/>
</dbReference>
<dbReference type="InterPro" id="IPR017482">
    <property type="entry name" value="Lambda-type_endonuclease"/>
</dbReference>
<evidence type="ECO:0000259" key="1">
    <source>
        <dbReference type="Pfam" id="PF09588"/>
    </source>
</evidence>
<dbReference type="AlphaFoldDB" id="A0AAX6G994"/>
<name>A0AAX6G994_IRIPA</name>
<dbReference type="EMBL" id="JANAVB010007399">
    <property type="protein sequence ID" value="KAJ6843084.1"/>
    <property type="molecule type" value="Genomic_DNA"/>
</dbReference>
<dbReference type="Gene3D" id="3.90.320.10">
    <property type="match status" value="1"/>
</dbReference>
<keyword evidence="4" id="KW-1185">Reference proteome</keyword>